<evidence type="ECO:0000256" key="3">
    <source>
        <dbReference type="ARBA" id="ARBA00022827"/>
    </source>
</evidence>
<dbReference type="HOGENOM" id="CLU_009665_20_0_1"/>
<evidence type="ECO:0000256" key="4">
    <source>
        <dbReference type="ARBA" id="ARBA00023002"/>
    </source>
</evidence>
<dbReference type="GO" id="GO:0016709">
    <property type="term" value="F:oxidoreductase activity, acting on paired donors, with incorporation or reduction of molecular oxygen, NAD(P)H as one donor, and incorporation of one atom of oxygen"/>
    <property type="evidence" value="ECO:0007669"/>
    <property type="project" value="UniProtKB-ARBA"/>
</dbReference>
<dbReference type="InterPro" id="IPR036188">
    <property type="entry name" value="FAD/NAD-bd_sf"/>
</dbReference>
<dbReference type="PANTHER" id="PTHR43004:SF19">
    <property type="entry name" value="BINDING MONOOXYGENASE, PUTATIVE (JCVI)-RELATED"/>
    <property type="match status" value="1"/>
</dbReference>
<dbReference type="Gene3D" id="3.30.70.2450">
    <property type="match status" value="1"/>
</dbReference>
<dbReference type="OrthoDB" id="10016252at2759"/>
<dbReference type="Proteomes" id="UP000054279">
    <property type="component" value="Unassembled WGS sequence"/>
</dbReference>
<evidence type="ECO:0000256" key="2">
    <source>
        <dbReference type="ARBA" id="ARBA00022630"/>
    </source>
</evidence>
<dbReference type="EMBL" id="KN837376">
    <property type="protein sequence ID" value="KIJ26282.1"/>
    <property type="molecule type" value="Genomic_DNA"/>
</dbReference>
<accession>A0A0C9UB17</accession>
<dbReference type="PRINTS" id="PR00420">
    <property type="entry name" value="RNGMNOXGNASE"/>
</dbReference>
<dbReference type="Gene3D" id="3.50.50.60">
    <property type="entry name" value="FAD/NAD(P)-binding domain"/>
    <property type="match status" value="1"/>
</dbReference>
<name>A0A0C9UB17_SPHS4</name>
<dbReference type="PANTHER" id="PTHR43004">
    <property type="entry name" value="TRK SYSTEM POTASSIUM UPTAKE PROTEIN"/>
    <property type="match status" value="1"/>
</dbReference>
<keyword evidence="4" id="KW-0560">Oxidoreductase</keyword>
<feature type="domain" description="FAD-binding" evidence="5">
    <location>
        <begin position="8"/>
        <end position="377"/>
    </location>
</feature>
<keyword evidence="7" id="KW-1185">Reference proteome</keyword>
<gene>
    <name evidence="6" type="ORF">M422DRAFT_272671</name>
</gene>
<organism evidence="6 7">
    <name type="scientific">Sphaerobolus stellatus (strain SS14)</name>
    <dbReference type="NCBI Taxonomy" id="990650"/>
    <lineage>
        <taxon>Eukaryota</taxon>
        <taxon>Fungi</taxon>
        <taxon>Dikarya</taxon>
        <taxon>Basidiomycota</taxon>
        <taxon>Agaricomycotina</taxon>
        <taxon>Agaricomycetes</taxon>
        <taxon>Phallomycetidae</taxon>
        <taxon>Geastrales</taxon>
        <taxon>Sphaerobolaceae</taxon>
        <taxon>Sphaerobolus</taxon>
    </lineage>
</organism>
<protein>
    <recommendedName>
        <fullName evidence="5">FAD-binding domain-containing protein</fullName>
    </recommendedName>
</protein>
<evidence type="ECO:0000256" key="1">
    <source>
        <dbReference type="ARBA" id="ARBA00001974"/>
    </source>
</evidence>
<proteinExistence type="predicted"/>
<evidence type="ECO:0000313" key="6">
    <source>
        <dbReference type="EMBL" id="KIJ26282.1"/>
    </source>
</evidence>
<dbReference type="GO" id="GO:0071949">
    <property type="term" value="F:FAD binding"/>
    <property type="evidence" value="ECO:0007669"/>
    <property type="project" value="InterPro"/>
</dbReference>
<dbReference type="AlphaFoldDB" id="A0A0C9UB17"/>
<dbReference type="InterPro" id="IPR050641">
    <property type="entry name" value="RIFMO-like"/>
</dbReference>
<dbReference type="InterPro" id="IPR002938">
    <property type="entry name" value="FAD-bd"/>
</dbReference>
<dbReference type="SUPFAM" id="SSF51905">
    <property type="entry name" value="FAD/NAD(P)-binding domain"/>
    <property type="match status" value="1"/>
</dbReference>
<reference evidence="6 7" key="1">
    <citation type="submission" date="2014-06" db="EMBL/GenBank/DDBJ databases">
        <title>Evolutionary Origins and Diversification of the Mycorrhizal Mutualists.</title>
        <authorList>
            <consortium name="DOE Joint Genome Institute"/>
            <consortium name="Mycorrhizal Genomics Consortium"/>
            <person name="Kohler A."/>
            <person name="Kuo A."/>
            <person name="Nagy L.G."/>
            <person name="Floudas D."/>
            <person name="Copeland A."/>
            <person name="Barry K.W."/>
            <person name="Cichocki N."/>
            <person name="Veneault-Fourrey C."/>
            <person name="LaButti K."/>
            <person name="Lindquist E.A."/>
            <person name="Lipzen A."/>
            <person name="Lundell T."/>
            <person name="Morin E."/>
            <person name="Murat C."/>
            <person name="Riley R."/>
            <person name="Ohm R."/>
            <person name="Sun H."/>
            <person name="Tunlid A."/>
            <person name="Henrissat B."/>
            <person name="Grigoriev I.V."/>
            <person name="Hibbett D.S."/>
            <person name="Martin F."/>
        </authorList>
    </citation>
    <scope>NUCLEOTIDE SEQUENCE [LARGE SCALE GENOMIC DNA]</scope>
    <source>
        <strain evidence="6 7">SS14</strain>
    </source>
</reference>
<sequence length="426" mass="46545">MANTLPSEVEALVVGAGPVGLTATITLKQLGINVAIVDKDITNKNGSRAAVVHSGTLEILETIGMVKPIVTTGFPMTNINFYGKTNKLLGINLGLLEKHTAYPFSVLISQEQVENLLRQKLKKVGLNVIPRKIVTGYSYDDTSKAINVTFEDGSSIRTQYLIGSDGARSVVRNQSHIRFADPYSGLSYDDVSTPAQTFHMALADVFLKDPLPPKLSKKSLSVHLDKFFTSIPLPSTDPKRPGLMWRIIFGYPTEGGVPHAPGIDFFQEQMDKRNPWGERIVIEKVITSSRYRVRAALVDKYWTKVGNGDILLAGDAAHVHSPLGGQGMNLGICDAIALGKAIHSHFGSKKAGIPSTQADEILQKYSDDRRNIGYKVIGLTKKLTTILSAGTGWRKLLRNTGMKVLGWLPFVRWGVAWRVSGLGNRA</sequence>
<keyword evidence="3" id="KW-0274">FAD</keyword>
<evidence type="ECO:0000313" key="7">
    <source>
        <dbReference type="Proteomes" id="UP000054279"/>
    </source>
</evidence>
<keyword evidence="2" id="KW-0285">Flavoprotein</keyword>
<evidence type="ECO:0000259" key="5">
    <source>
        <dbReference type="Pfam" id="PF01494"/>
    </source>
</evidence>
<dbReference type="Pfam" id="PF01494">
    <property type="entry name" value="FAD_binding_3"/>
    <property type="match status" value="1"/>
</dbReference>
<comment type="cofactor">
    <cofactor evidence="1">
        <name>FAD</name>
        <dbReference type="ChEBI" id="CHEBI:57692"/>
    </cofactor>
</comment>